<dbReference type="Ensembl" id="ENSSPAT00000022550.1">
    <property type="protein sequence ID" value="ENSSPAP00000022198.1"/>
    <property type="gene ID" value="ENSSPAG00000016776.1"/>
</dbReference>
<accession>A0A3B5AL21</accession>
<sequence length="70" mass="8009">MAGQGFAKWWALMSPYYTKAYQEMWVGVGLLGFVYYKISFGGDHTSDSTAPTKTKHYNHHESSFHCRTVV</sequence>
<dbReference type="AlphaFoldDB" id="A0A3B5AL21"/>
<name>A0A3B5AL21_9TELE</name>
<dbReference type="PANTHER" id="PTHR15233">
    <property type="entry name" value="MITOCHONDRIAL PROTEOLIPID"/>
    <property type="match status" value="1"/>
</dbReference>
<dbReference type="InterPro" id="IPR012574">
    <property type="entry name" value="ATP5MJ"/>
</dbReference>
<proteinExistence type="predicted"/>
<evidence type="ECO:0000313" key="1">
    <source>
        <dbReference type="Ensembl" id="ENSSPAP00000022198.1"/>
    </source>
</evidence>
<organism evidence="1">
    <name type="scientific">Stegastes partitus</name>
    <name type="common">bicolor damselfish</name>
    <dbReference type="NCBI Taxonomy" id="144197"/>
    <lineage>
        <taxon>Eukaryota</taxon>
        <taxon>Metazoa</taxon>
        <taxon>Chordata</taxon>
        <taxon>Craniata</taxon>
        <taxon>Vertebrata</taxon>
        <taxon>Euteleostomi</taxon>
        <taxon>Actinopterygii</taxon>
        <taxon>Neopterygii</taxon>
        <taxon>Teleostei</taxon>
        <taxon>Neoteleostei</taxon>
        <taxon>Acanthomorphata</taxon>
        <taxon>Ovalentaria</taxon>
        <taxon>Pomacentridae</taxon>
        <taxon>Stegastes</taxon>
    </lineage>
</organism>
<dbReference type="GeneTree" id="ENSGT01150000287163"/>
<dbReference type="Pfam" id="PF08039">
    <property type="entry name" value="Mit_proteolip"/>
    <property type="match status" value="1"/>
</dbReference>
<dbReference type="GO" id="GO:0005739">
    <property type="term" value="C:mitochondrion"/>
    <property type="evidence" value="ECO:0007669"/>
    <property type="project" value="InterPro"/>
</dbReference>
<dbReference type="STRING" id="144197.ENSSPAP00000022198"/>
<dbReference type="PANTHER" id="PTHR15233:SF1">
    <property type="entry name" value="ATP SYNTHASE SUBUNIT ATP5MJ, MITOCHONDRIAL"/>
    <property type="match status" value="1"/>
</dbReference>
<reference evidence="1" key="1">
    <citation type="submission" date="2023-09" db="UniProtKB">
        <authorList>
            <consortium name="Ensembl"/>
        </authorList>
    </citation>
    <scope>IDENTIFICATION</scope>
</reference>
<protein>
    <submittedName>
        <fullName evidence="1">ATP synthase membrane subunit j</fullName>
    </submittedName>
</protein>